<dbReference type="PANTHER" id="PTHR33627">
    <property type="entry name" value="TRANSPOSASE"/>
    <property type="match status" value="1"/>
</dbReference>
<dbReference type="PANTHER" id="PTHR33627:SF1">
    <property type="entry name" value="TRANSPOSASE"/>
    <property type="match status" value="1"/>
</dbReference>
<dbReference type="InterPro" id="IPR039365">
    <property type="entry name" value="IS701-like"/>
</dbReference>
<reference evidence="2" key="1">
    <citation type="journal article" date="2014" name="Front. Microbiol.">
        <title>High frequency of phylogenetically diverse reductive dehalogenase-homologous genes in deep subseafloor sedimentary metagenomes.</title>
        <authorList>
            <person name="Kawai M."/>
            <person name="Futagami T."/>
            <person name="Toyoda A."/>
            <person name="Takaki Y."/>
            <person name="Nishi S."/>
            <person name="Hori S."/>
            <person name="Arai W."/>
            <person name="Tsubouchi T."/>
            <person name="Morono Y."/>
            <person name="Uchiyama I."/>
            <person name="Ito T."/>
            <person name="Fujiyama A."/>
            <person name="Inagaki F."/>
            <person name="Takami H."/>
        </authorList>
    </citation>
    <scope>NUCLEOTIDE SEQUENCE</scope>
    <source>
        <strain evidence="2">Expedition CK06-06</strain>
    </source>
</reference>
<gene>
    <name evidence="2" type="ORF">S01H1_68655</name>
</gene>
<evidence type="ECO:0000259" key="1">
    <source>
        <dbReference type="Pfam" id="PF13546"/>
    </source>
</evidence>
<feature type="non-terminal residue" evidence="2">
    <location>
        <position position="247"/>
    </location>
</feature>
<protein>
    <recommendedName>
        <fullName evidence="1">Transposase IS701-like DDE domain-containing protein</fullName>
    </recommendedName>
</protein>
<dbReference type="AlphaFoldDB" id="X0XAV7"/>
<comment type="caution">
    <text evidence="2">The sequence shown here is derived from an EMBL/GenBank/DDBJ whole genome shotgun (WGS) entry which is preliminary data.</text>
</comment>
<organism evidence="2">
    <name type="scientific">marine sediment metagenome</name>
    <dbReference type="NCBI Taxonomy" id="412755"/>
    <lineage>
        <taxon>unclassified sequences</taxon>
        <taxon>metagenomes</taxon>
        <taxon>ecological metagenomes</taxon>
    </lineage>
</organism>
<accession>X0XAV7</accession>
<proteinExistence type="predicted"/>
<feature type="domain" description="Transposase IS701-like DDE" evidence="1">
    <location>
        <begin position="1"/>
        <end position="125"/>
    </location>
</feature>
<dbReference type="InterPro" id="IPR012337">
    <property type="entry name" value="RNaseH-like_sf"/>
</dbReference>
<dbReference type="InterPro" id="IPR038721">
    <property type="entry name" value="IS701-like_DDE_dom"/>
</dbReference>
<evidence type="ECO:0000313" key="2">
    <source>
        <dbReference type="EMBL" id="GAG33803.1"/>
    </source>
</evidence>
<feature type="non-terminal residue" evidence="2">
    <location>
        <position position="1"/>
    </location>
</feature>
<dbReference type="SUPFAM" id="SSF53098">
    <property type="entry name" value="Ribonuclease H-like"/>
    <property type="match status" value="1"/>
</dbReference>
<name>X0XAV7_9ZZZZ</name>
<sequence length="247" mass="29322">WIDGELYLPKHWFQEAYADRRRQVGIPDTRTFQTKPELGWQMVQRAQANQVPFGAVAMDDLYGRNTTLRHRLDQAGIEYYGDIPANTMVYLDKPKIVYPKTKRGKRSKRPKIMAKQRYEVRQLLHHPALERATITLRANERGMLRTQFARCLVWTVHDAKPRQEWLLIRQDGKRVTYVLSNAAPDTPLETMAWRKSHRYFMERSNQDAKSELGWDEFQATKYRAWEHQLALTILASWFVAETRLDWM</sequence>
<dbReference type="EMBL" id="BARS01045531">
    <property type="protein sequence ID" value="GAG33803.1"/>
    <property type="molecule type" value="Genomic_DNA"/>
</dbReference>
<dbReference type="Pfam" id="PF13546">
    <property type="entry name" value="DDE_5"/>
    <property type="match status" value="1"/>
</dbReference>